<feature type="domain" description="Sigma-54 factor interaction" evidence="6">
    <location>
        <begin position="344"/>
        <end position="571"/>
    </location>
</feature>
<evidence type="ECO:0000256" key="2">
    <source>
        <dbReference type="ARBA" id="ARBA00022840"/>
    </source>
</evidence>
<dbReference type="InterPro" id="IPR029016">
    <property type="entry name" value="GAF-like_dom_sf"/>
</dbReference>
<dbReference type="GO" id="GO:0005524">
    <property type="term" value="F:ATP binding"/>
    <property type="evidence" value="ECO:0007669"/>
    <property type="project" value="UniProtKB-KW"/>
</dbReference>
<evidence type="ECO:0000256" key="3">
    <source>
        <dbReference type="ARBA" id="ARBA00023015"/>
    </source>
</evidence>
<dbReference type="CDD" id="cd00009">
    <property type="entry name" value="AAA"/>
    <property type="match status" value="1"/>
</dbReference>
<dbReference type="Gene3D" id="3.30.450.40">
    <property type="match status" value="1"/>
</dbReference>
<keyword evidence="5" id="KW-0804">Transcription</keyword>
<comment type="caution">
    <text evidence="7">The sequence shown here is derived from an EMBL/GenBank/DDBJ whole genome shotgun (WGS) entry which is preliminary data.</text>
</comment>
<dbReference type="InterPro" id="IPR002197">
    <property type="entry name" value="HTH_Fis"/>
</dbReference>
<dbReference type="Pfam" id="PF02954">
    <property type="entry name" value="HTH_8"/>
    <property type="match status" value="1"/>
</dbReference>
<dbReference type="PROSITE" id="PS00675">
    <property type="entry name" value="SIGMA54_INTERACT_1"/>
    <property type="match status" value="1"/>
</dbReference>
<dbReference type="InterPro" id="IPR002078">
    <property type="entry name" value="Sigma_54_int"/>
</dbReference>
<dbReference type="Gene3D" id="3.40.50.300">
    <property type="entry name" value="P-loop containing nucleotide triphosphate hydrolases"/>
    <property type="match status" value="1"/>
</dbReference>
<dbReference type="PROSITE" id="PS00676">
    <property type="entry name" value="SIGMA54_INTERACT_2"/>
    <property type="match status" value="1"/>
</dbReference>
<dbReference type="SUPFAM" id="SSF55781">
    <property type="entry name" value="GAF domain-like"/>
    <property type="match status" value="1"/>
</dbReference>
<dbReference type="EMBL" id="JAHHGM010000015">
    <property type="protein sequence ID" value="MBT2990263.1"/>
    <property type="molecule type" value="Genomic_DNA"/>
</dbReference>
<dbReference type="InterPro" id="IPR003018">
    <property type="entry name" value="GAF"/>
</dbReference>
<accession>A0A944ME95</accession>
<dbReference type="PROSITE" id="PS00688">
    <property type="entry name" value="SIGMA54_INTERACT_3"/>
    <property type="match status" value="1"/>
</dbReference>
<dbReference type="SUPFAM" id="SSF46689">
    <property type="entry name" value="Homeodomain-like"/>
    <property type="match status" value="1"/>
</dbReference>
<dbReference type="Proteomes" id="UP000770889">
    <property type="component" value="Unassembled WGS sequence"/>
</dbReference>
<dbReference type="InterPro" id="IPR027417">
    <property type="entry name" value="P-loop_NTPase"/>
</dbReference>
<gene>
    <name evidence="7" type="ORF">KME65_15015</name>
</gene>
<keyword evidence="2" id="KW-0067">ATP-binding</keyword>
<dbReference type="PANTHER" id="PTHR32071:SF77">
    <property type="entry name" value="TRANSCRIPTIONAL REGULATORY PROTEIN"/>
    <property type="match status" value="1"/>
</dbReference>
<dbReference type="Pfam" id="PF01590">
    <property type="entry name" value="GAF"/>
    <property type="match status" value="1"/>
</dbReference>
<dbReference type="AlphaFoldDB" id="A0A944ME95"/>
<evidence type="ECO:0000313" key="7">
    <source>
        <dbReference type="EMBL" id="MBT2990263.1"/>
    </source>
</evidence>
<dbReference type="InterPro" id="IPR025943">
    <property type="entry name" value="Sigma_54_int_dom_ATP-bd_2"/>
</dbReference>
<dbReference type="SMART" id="SM00382">
    <property type="entry name" value="AAA"/>
    <property type="match status" value="1"/>
</dbReference>
<dbReference type="PRINTS" id="PR01590">
    <property type="entry name" value="HTHFIS"/>
</dbReference>
<dbReference type="Gene3D" id="1.10.10.60">
    <property type="entry name" value="Homeodomain-like"/>
    <property type="match status" value="1"/>
</dbReference>
<dbReference type="InterPro" id="IPR003593">
    <property type="entry name" value="AAA+_ATPase"/>
</dbReference>
<organism evidence="7 8">
    <name type="scientific">Candidatus Thiodiazotropha taylori</name>
    <dbReference type="NCBI Taxonomy" id="2792791"/>
    <lineage>
        <taxon>Bacteria</taxon>
        <taxon>Pseudomonadati</taxon>
        <taxon>Pseudomonadota</taxon>
        <taxon>Gammaproteobacteria</taxon>
        <taxon>Chromatiales</taxon>
        <taxon>Sedimenticolaceae</taxon>
        <taxon>Candidatus Thiodiazotropha</taxon>
    </lineage>
</organism>
<evidence type="ECO:0000256" key="4">
    <source>
        <dbReference type="ARBA" id="ARBA00023125"/>
    </source>
</evidence>
<keyword evidence="4" id="KW-0238">DNA-binding</keyword>
<dbReference type="Pfam" id="PF00158">
    <property type="entry name" value="Sigma54_activat"/>
    <property type="match status" value="1"/>
</dbReference>
<dbReference type="Pfam" id="PF25601">
    <property type="entry name" value="AAA_lid_14"/>
    <property type="match status" value="1"/>
</dbReference>
<dbReference type="InterPro" id="IPR058031">
    <property type="entry name" value="AAA_lid_NorR"/>
</dbReference>
<name>A0A944ME95_9GAMM</name>
<evidence type="ECO:0000313" key="8">
    <source>
        <dbReference type="Proteomes" id="UP000770889"/>
    </source>
</evidence>
<keyword evidence="3" id="KW-0805">Transcription regulation</keyword>
<sequence length="671" mass="75287">MTQNQKLKQHAQRITSVAALSDDAEDLGIEREIIRSWQRCLSDEQLDPFKPRSPNVLEPQSLHELRSRYEPFIHLSQPELANLASALSGSGYAVILTDNKGLILNHQVEESLANEFKNAGLWQGADWGEEHAGTNGIGTCISEMRPVTVHRDEHFLRQNIDLSCSAAPILDPHGNLLTVLDASCCGTEDSRASQIHTRALVMSYARLMEGRYFLREFRNQRILRFHSRVECVALPNEAMLALGEDNRILAANIVALQLLGIQDRGKLIGMELSELVGNDLDSLLFASKSNEGTVLPFRHQDSGARFFGFIYKYKEPVRLRGLTIKPATRTPDECRGELCNLNKLAGEDPQMLEAAKRGLRVVDKRIPILLQGETGTGKDLFSQALHKASKRKDRPFVALNCASIPESLIESELFGYKHGAFTGARREGRRGKLIESSGGTLFLDEIGDMPLNMQSRLLRVLETEEVVPLGAEELIKVDLNIVAATHRDLVQLIGEGTFREDLYYRLNGITLYLPPLRERQDLRNIILNVLEAENDTGKKLQITPEAISQLLKYPWPGNLRQLRNVVRTAVALCDGDVIDVSHINLPTLVERSRKPANAFPQDTQTSTAKIEEFPTSEPVSDNPLRSAEHTVILNALKTNNWNISRTAETLDMSRNTLYRKMQKHDIKPDNR</sequence>
<dbReference type="InterPro" id="IPR025944">
    <property type="entry name" value="Sigma_54_int_dom_CS"/>
</dbReference>
<evidence type="ECO:0000256" key="1">
    <source>
        <dbReference type="ARBA" id="ARBA00022741"/>
    </source>
</evidence>
<dbReference type="FunFam" id="3.40.50.300:FF:000006">
    <property type="entry name" value="DNA-binding transcriptional regulator NtrC"/>
    <property type="match status" value="1"/>
</dbReference>
<dbReference type="Gene3D" id="1.10.8.60">
    <property type="match status" value="1"/>
</dbReference>
<keyword evidence="1" id="KW-0547">Nucleotide-binding</keyword>
<evidence type="ECO:0000256" key="5">
    <source>
        <dbReference type="ARBA" id="ARBA00023163"/>
    </source>
</evidence>
<dbReference type="InterPro" id="IPR025662">
    <property type="entry name" value="Sigma_54_int_dom_ATP-bd_1"/>
</dbReference>
<protein>
    <submittedName>
        <fullName evidence="7">Sigma-54-dependent Fis family transcriptional regulator</fullName>
    </submittedName>
</protein>
<dbReference type="SUPFAM" id="SSF52540">
    <property type="entry name" value="P-loop containing nucleoside triphosphate hydrolases"/>
    <property type="match status" value="1"/>
</dbReference>
<dbReference type="InterPro" id="IPR009057">
    <property type="entry name" value="Homeodomain-like_sf"/>
</dbReference>
<dbReference type="PANTHER" id="PTHR32071">
    <property type="entry name" value="TRANSCRIPTIONAL REGULATORY PROTEIN"/>
    <property type="match status" value="1"/>
</dbReference>
<evidence type="ECO:0000259" key="6">
    <source>
        <dbReference type="PROSITE" id="PS50045"/>
    </source>
</evidence>
<dbReference type="GO" id="GO:0006355">
    <property type="term" value="P:regulation of DNA-templated transcription"/>
    <property type="evidence" value="ECO:0007669"/>
    <property type="project" value="InterPro"/>
</dbReference>
<dbReference type="PROSITE" id="PS50045">
    <property type="entry name" value="SIGMA54_INTERACT_4"/>
    <property type="match status" value="1"/>
</dbReference>
<proteinExistence type="predicted"/>
<dbReference type="GO" id="GO:0043565">
    <property type="term" value="F:sequence-specific DNA binding"/>
    <property type="evidence" value="ECO:0007669"/>
    <property type="project" value="InterPro"/>
</dbReference>
<reference evidence="7 8" key="1">
    <citation type="submission" date="2021-05" db="EMBL/GenBank/DDBJ databases">
        <title>Genetic and Functional Diversity in Clade A Lucinid endosymbionts from the Bahamas.</title>
        <authorList>
            <person name="Giani N.M."/>
            <person name="Engel A.S."/>
            <person name="Campbell B.J."/>
        </authorList>
    </citation>
    <scope>NUCLEOTIDE SEQUENCE [LARGE SCALE GENOMIC DNA]</scope>
    <source>
        <strain evidence="7">LUC16012Gg_MoonRockCtena</strain>
    </source>
</reference>